<keyword evidence="2" id="KW-1185">Reference proteome</keyword>
<comment type="caution">
    <text evidence="1">The sequence shown here is derived from an EMBL/GenBank/DDBJ whole genome shotgun (WGS) entry which is preliminary data.</text>
</comment>
<gene>
    <name evidence="1" type="ORF">B0T11DRAFT_318173</name>
</gene>
<name>A0A8K0X3A6_9PEZI</name>
<reference evidence="1" key="1">
    <citation type="journal article" date="2021" name="Nat. Commun.">
        <title>Genetic determinants of endophytism in the Arabidopsis root mycobiome.</title>
        <authorList>
            <person name="Mesny F."/>
            <person name="Miyauchi S."/>
            <person name="Thiergart T."/>
            <person name="Pickel B."/>
            <person name="Atanasova L."/>
            <person name="Karlsson M."/>
            <person name="Huettel B."/>
            <person name="Barry K.W."/>
            <person name="Haridas S."/>
            <person name="Chen C."/>
            <person name="Bauer D."/>
            <person name="Andreopoulos W."/>
            <person name="Pangilinan J."/>
            <person name="LaButti K."/>
            <person name="Riley R."/>
            <person name="Lipzen A."/>
            <person name="Clum A."/>
            <person name="Drula E."/>
            <person name="Henrissat B."/>
            <person name="Kohler A."/>
            <person name="Grigoriev I.V."/>
            <person name="Martin F.M."/>
            <person name="Hacquard S."/>
        </authorList>
    </citation>
    <scope>NUCLEOTIDE SEQUENCE</scope>
    <source>
        <strain evidence="1">MPI-CAGE-AT-0016</strain>
    </source>
</reference>
<accession>A0A8K0X3A6</accession>
<organism evidence="1 2">
    <name type="scientific">Plectosphaerella cucumerina</name>
    <dbReference type="NCBI Taxonomy" id="40658"/>
    <lineage>
        <taxon>Eukaryota</taxon>
        <taxon>Fungi</taxon>
        <taxon>Dikarya</taxon>
        <taxon>Ascomycota</taxon>
        <taxon>Pezizomycotina</taxon>
        <taxon>Sordariomycetes</taxon>
        <taxon>Hypocreomycetidae</taxon>
        <taxon>Glomerellales</taxon>
        <taxon>Plectosphaerellaceae</taxon>
        <taxon>Plectosphaerella</taxon>
    </lineage>
</organism>
<proteinExistence type="predicted"/>
<dbReference type="Proteomes" id="UP000813385">
    <property type="component" value="Unassembled WGS sequence"/>
</dbReference>
<dbReference type="EMBL" id="JAGPXD010000003">
    <property type="protein sequence ID" value="KAH7362487.1"/>
    <property type="molecule type" value="Genomic_DNA"/>
</dbReference>
<evidence type="ECO:0000313" key="1">
    <source>
        <dbReference type="EMBL" id="KAH7362487.1"/>
    </source>
</evidence>
<protein>
    <submittedName>
        <fullName evidence="1">Uncharacterized protein</fullName>
    </submittedName>
</protein>
<sequence>MLFCPSTSLFALFGMGVKTCADMRFTTVDVSAAVDLNFRQLALEDARRHIFCLCRAATSRSLLLSKSVTQYSIVSDDHLKKIRVVRYWGRMATLSCQGDSRGSIDGPPVLRHKAGQAVDRGVHTSKCRDRSERGENLAERDVNHAGHVNVDLEVCGKSLSTGLAGRQASMGTLMVDASESQLLHGTVSSFREDSGRFDRPKVKAQQ</sequence>
<evidence type="ECO:0000313" key="2">
    <source>
        <dbReference type="Proteomes" id="UP000813385"/>
    </source>
</evidence>
<dbReference type="AlphaFoldDB" id="A0A8K0X3A6"/>